<name>A0A915ENQ0_9BILA</name>
<dbReference type="InterPro" id="IPR053966">
    <property type="entry name" value="INTS1_INTS2-bd"/>
</dbReference>
<feature type="domain" description="Integrator complex subunit 1 R3" evidence="1">
    <location>
        <begin position="1018"/>
        <end position="1131"/>
    </location>
</feature>
<sequence>MAYAMDFLKWSKKSINVEHQTAMKSYYMLLYLGSHSYYTSIETWPTEAEFNQFIRVIAECPMEESLINALIEDWSEMLGGTPEERKASHANVILAADLISILETLTKRCLSVRGFDNDGNSLLLVRNPLTIERLFNVIKENIAADKKKQLQREFSNKNLYWRVWFLTVAWSCLNHTTLLKLLYDKYALLQMMVSMALTKDYNFPPPLVDAKQVEQIAAEDKLEQQLEQQILKNCDFNVDEETDFSYCFNDPGGKLRKPANIFTDQLRICNDQFDLRSVLLSIENPDLLDKLNQEQGVVRSMPVIVQMLLANSSQTIHRIPLQSLCQLVVFQRLRNILLDSSKSEEENVRIAIKYLLASLAAPVLTEREASFATLQRLLSPTTEDMEIDFSLDLLINISHFAKLSSEICEELSKCCLIENDKERLVQYIKFITAHATNSNNQDLLNKIAFNLSNLVRRVSEDSANNNLVSDCLIGFYASFIQQLCNISTASSNFVDDTCSEMLHVSISGSVKMEFNISAQILETILELLCETFGSSVKSNCESREYLIKIFFPISVSKNTLYVTKANDPKIVVDILPKKLKMKMLSAHDERVVKIALEGVNAEQALDFIQSFALSTFSCTHLLTIINESELGKSQAAKPAIPFVKAYKKKGAKGADQFLNAMQNAQWSVAAELMDEKKAKVFENTNHIAEYFNSLLAGTPDHCSVIISSSYSNLISSLKSNDEFVKFTLSFIAPRIAQFAQLPSVLSPLVLVFMGAAAKNNSLHAQLRTLKDRAEKCGPAKFIANMLYSFHPKPNKHSQQSKAVIKPIFSFDQMQADEIVRVLVDASAKNLTDMQISGMLEKLQILRPEIVDASSADFTEQVSVLFSSNSAPILNLISQITVCASVSTLRKVMATLLIAFDCKLLPSSVLNFVVLLDFCIADLVSNQQQEQWQDSVDKLLQILKCLIEHHSGILALVKAKLQLMSAQHEYIMSEESKKKFKAVQFIADSINCSYPGVSKKWSIYKIGLNVDTLPITEIDDMLHKSISEMFTMITSNDKNTEELVAQAMTNLLTEAKCRPKVIARQIPLLSVYITNIVQMNTRNMRDTSLFKLLEVTLDVIIQSAPYSFADPTSIQFTLQSYFNFLRAMLGAQQECGVS</sequence>
<dbReference type="Pfam" id="PF22929">
    <property type="entry name" value="INTS1_INTS2-bd"/>
    <property type="match status" value="1"/>
</dbReference>
<dbReference type="InterPro" id="IPR038902">
    <property type="entry name" value="INTS1"/>
</dbReference>
<organism evidence="3 4">
    <name type="scientific">Ditylenchus dipsaci</name>
    <dbReference type="NCBI Taxonomy" id="166011"/>
    <lineage>
        <taxon>Eukaryota</taxon>
        <taxon>Metazoa</taxon>
        <taxon>Ecdysozoa</taxon>
        <taxon>Nematoda</taxon>
        <taxon>Chromadorea</taxon>
        <taxon>Rhabditida</taxon>
        <taxon>Tylenchina</taxon>
        <taxon>Tylenchomorpha</taxon>
        <taxon>Sphaerularioidea</taxon>
        <taxon>Anguinidae</taxon>
        <taxon>Anguininae</taxon>
        <taxon>Ditylenchus</taxon>
    </lineage>
</organism>
<evidence type="ECO:0000313" key="3">
    <source>
        <dbReference type="Proteomes" id="UP000887574"/>
    </source>
</evidence>
<dbReference type="GO" id="GO:0032039">
    <property type="term" value="C:integrator complex"/>
    <property type="evidence" value="ECO:0007669"/>
    <property type="project" value="InterPro"/>
</dbReference>
<proteinExistence type="predicted"/>
<dbReference type="PANTHER" id="PTHR21224:SF1">
    <property type="entry name" value="INTEGRATOR COMPLEX SUBUNIT 1"/>
    <property type="match status" value="1"/>
</dbReference>
<dbReference type="GO" id="GO:0034474">
    <property type="term" value="P:U2 snRNA 3'-end processing"/>
    <property type="evidence" value="ECO:0007669"/>
    <property type="project" value="InterPro"/>
</dbReference>
<keyword evidence="3" id="KW-1185">Reference proteome</keyword>
<dbReference type="Proteomes" id="UP000887574">
    <property type="component" value="Unplaced"/>
</dbReference>
<accession>A0A915ENQ0</accession>
<dbReference type="InterPro" id="IPR053964">
    <property type="entry name" value="INT1_R3"/>
</dbReference>
<dbReference type="WBParaSite" id="jg8191">
    <property type="protein sequence ID" value="jg8191"/>
    <property type="gene ID" value="jg8191"/>
</dbReference>
<dbReference type="PANTHER" id="PTHR21224">
    <property type="entry name" value="INTEGRATOR COMPLEX SUBUNIT 1"/>
    <property type="match status" value="1"/>
</dbReference>
<reference evidence="4" key="1">
    <citation type="submission" date="2022-11" db="UniProtKB">
        <authorList>
            <consortium name="WormBaseParasite"/>
        </authorList>
    </citation>
    <scope>IDENTIFICATION</scope>
</reference>
<evidence type="ECO:0000259" key="2">
    <source>
        <dbReference type="Pfam" id="PF22929"/>
    </source>
</evidence>
<feature type="domain" description="Integrator complex subunit 1 INTS2-binding" evidence="2">
    <location>
        <begin position="352"/>
        <end position="634"/>
    </location>
</feature>
<dbReference type="AlphaFoldDB" id="A0A915ENQ0"/>
<protein>
    <submittedName>
        <fullName evidence="4">Uncharacterized protein</fullName>
    </submittedName>
</protein>
<evidence type="ECO:0000259" key="1">
    <source>
        <dbReference type="Pfam" id="PF22927"/>
    </source>
</evidence>
<evidence type="ECO:0000313" key="4">
    <source>
        <dbReference type="WBParaSite" id="jg8191"/>
    </source>
</evidence>
<dbReference type="Pfam" id="PF22927">
    <property type="entry name" value="INT1_R3"/>
    <property type="match status" value="1"/>
</dbReference>